<proteinExistence type="inferred from homology"/>
<protein>
    <submittedName>
        <fullName evidence="4">Alpha/beta hydrolase</fullName>
    </submittedName>
</protein>
<reference evidence="4" key="1">
    <citation type="submission" date="2022-10" db="EMBL/GenBank/DDBJ databases">
        <title>The WGS of Solirubrobacter phytolaccae KCTC 29190.</title>
        <authorList>
            <person name="Jiang Z."/>
        </authorList>
    </citation>
    <scope>NUCLEOTIDE SEQUENCE</scope>
    <source>
        <strain evidence="4">KCTC 29190</strain>
    </source>
</reference>
<keyword evidence="2 4" id="KW-0378">Hydrolase</keyword>
<dbReference type="GO" id="GO:0052689">
    <property type="term" value="F:carboxylic ester hydrolase activity"/>
    <property type="evidence" value="ECO:0007669"/>
    <property type="project" value="UniProtKB-ARBA"/>
</dbReference>
<sequence length="318" mass="34564">MTASRAVPQPHELPEARRAPQRLELTFRVRGTDCAAWLYPGRGPGPAPCVILAHGFDGVREQALDRYAERFQREGLAAFVFDYRHFGASGGEPRQLMSNRRQVEDWRAAVAYARGLDSVDAQRIALWGTSNSGGHVLKVAAADPEIRAVVTQAPLISGPAQLRSMPIARSARLLGAGLRDQVGALLGLKPVLIKSAGRPYTRAVTTTPDALSGLDRITPLDSTWRNAVCARFALTTTFYSATRAGKRVRCPLLVCVADGDNVIPPGPALKLSERGTLRRYPSTHFALYYGRTFAAAARDQAEFLRTHLLPATLRVVGS</sequence>
<evidence type="ECO:0000256" key="2">
    <source>
        <dbReference type="ARBA" id="ARBA00022801"/>
    </source>
</evidence>
<dbReference type="InterPro" id="IPR029058">
    <property type="entry name" value="AB_hydrolase_fold"/>
</dbReference>
<evidence type="ECO:0000313" key="5">
    <source>
        <dbReference type="Proteomes" id="UP001147653"/>
    </source>
</evidence>
<dbReference type="Gene3D" id="3.40.50.1820">
    <property type="entry name" value="alpha/beta hydrolase"/>
    <property type="match status" value="1"/>
</dbReference>
<dbReference type="Proteomes" id="UP001147653">
    <property type="component" value="Unassembled WGS sequence"/>
</dbReference>
<feature type="domain" description="Serine aminopeptidase S33" evidence="3">
    <location>
        <begin position="47"/>
        <end position="275"/>
    </location>
</feature>
<dbReference type="InterPro" id="IPR022742">
    <property type="entry name" value="Hydrolase_4"/>
</dbReference>
<comment type="caution">
    <text evidence="4">The sequence shown here is derived from an EMBL/GenBank/DDBJ whole genome shotgun (WGS) entry which is preliminary data.</text>
</comment>
<name>A0A9X3SFN0_9ACTN</name>
<dbReference type="EMBL" id="JAPDDP010000025">
    <property type="protein sequence ID" value="MDA0181682.1"/>
    <property type="molecule type" value="Genomic_DNA"/>
</dbReference>
<evidence type="ECO:0000313" key="4">
    <source>
        <dbReference type="EMBL" id="MDA0181682.1"/>
    </source>
</evidence>
<comment type="similarity">
    <text evidence="1">Belongs to the AB hydrolase superfamily.</text>
</comment>
<dbReference type="PANTHER" id="PTHR22946:SF9">
    <property type="entry name" value="POLYKETIDE TRANSFERASE AF380"/>
    <property type="match status" value="1"/>
</dbReference>
<dbReference type="PANTHER" id="PTHR22946">
    <property type="entry name" value="DIENELACTONE HYDROLASE DOMAIN-CONTAINING PROTEIN-RELATED"/>
    <property type="match status" value="1"/>
</dbReference>
<accession>A0A9X3SFN0</accession>
<evidence type="ECO:0000256" key="1">
    <source>
        <dbReference type="ARBA" id="ARBA00008645"/>
    </source>
</evidence>
<keyword evidence="5" id="KW-1185">Reference proteome</keyword>
<gene>
    <name evidence="4" type="ORF">OJ997_15355</name>
</gene>
<organism evidence="4 5">
    <name type="scientific">Solirubrobacter phytolaccae</name>
    <dbReference type="NCBI Taxonomy" id="1404360"/>
    <lineage>
        <taxon>Bacteria</taxon>
        <taxon>Bacillati</taxon>
        <taxon>Actinomycetota</taxon>
        <taxon>Thermoleophilia</taxon>
        <taxon>Solirubrobacterales</taxon>
        <taxon>Solirubrobacteraceae</taxon>
        <taxon>Solirubrobacter</taxon>
    </lineage>
</organism>
<dbReference type="AlphaFoldDB" id="A0A9X3SFN0"/>
<dbReference type="Pfam" id="PF12146">
    <property type="entry name" value="Hydrolase_4"/>
    <property type="match status" value="1"/>
</dbReference>
<dbReference type="InterPro" id="IPR050261">
    <property type="entry name" value="FrsA_esterase"/>
</dbReference>
<dbReference type="RefSeq" id="WP_270026031.1">
    <property type="nucleotide sequence ID" value="NZ_JAPDDP010000025.1"/>
</dbReference>
<evidence type="ECO:0000259" key="3">
    <source>
        <dbReference type="Pfam" id="PF12146"/>
    </source>
</evidence>
<dbReference type="SUPFAM" id="SSF53474">
    <property type="entry name" value="alpha/beta-Hydrolases"/>
    <property type="match status" value="1"/>
</dbReference>